<dbReference type="Proteomes" id="UP001165384">
    <property type="component" value="Unassembled WGS sequence"/>
</dbReference>
<evidence type="ECO:0000256" key="1">
    <source>
        <dbReference type="ARBA" id="ARBA00022801"/>
    </source>
</evidence>
<keyword evidence="1 3" id="KW-0378">Hydrolase</keyword>
<dbReference type="Gene3D" id="2.70.40.10">
    <property type="match status" value="1"/>
</dbReference>
<gene>
    <name evidence="3" type="primary">dcd</name>
    <name evidence="3" type="ORF">LZ012_02555</name>
</gene>
<name>A0ABS9JY91_9RHOO</name>
<dbReference type="EMBL" id="JAKLTN010000001">
    <property type="protein sequence ID" value="MCG2575873.1"/>
    <property type="molecule type" value="Genomic_DNA"/>
</dbReference>
<keyword evidence="4" id="KW-1185">Reference proteome</keyword>
<organism evidence="3 4">
    <name type="scientific">Dechloromonas hankyongensis</name>
    <dbReference type="NCBI Taxonomy" id="2908002"/>
    <lineage>
        <taxon>Bacteria</taxon>
        <taxon>Pseudomonadati</taxon>
        <taxon>Pseudomonadota</taxon>
        <taxon>Betaproteobacteria</taxon>
        <taxon>Rhodocyclales</taxon>
        <taxon>Azonexaceae</taxon>
        <taxon>Dechloromonas</taxon>
    </lineage>
</organism>
<evidence type="ECO:0000313" key="4">
    <source>
        <dbReference type="Proteomes" id="UP001165384"/>
    </source>
</evidence>
<dbReference type="CDD" id="cd07557">
    <property type="entry name" value="trimeric_dUTPase"/>
    <property type="match status" value="1"/>
</dbReference>
<dbReference type="RefSeq" id="WP_275707242.1">
    <property type="nucleotide sequence ID" value="NZ_JAKLTN010000001.1"/>
</dbReference>
<dbReference type="InterPro" id="IPR036157">
    <property type="entry name" value="dUTPase-like_sf"/>
</dbReference>
<dbReference type="InterPro" id="IPR011962">
    <property type="entry name" value="dCTP_deaminase"/>
</dbReference>
<evidence type="ECO:0000256" key="2">
    <source>
        <dbReference type="ARBA" id="ARBA00023080"/>
    </source>
</evidence>
<comment type="caution">
    <text evidence="3">The sequence shown here is derived from an EMBL/GenBank/DDBJ whole genome shotgun (WGS) entry which is preliminary data.</text>
</comment>
<accession>A0ABS9JY91</accession>
<dbReference type="InterPro" id="IPR033704">
    <property type="entry name" value="dUTPase_trimeric"/>
</dbReference>
<dbReference type="EC" id="3.5.4.13" evidence="3"/>
<proteinExistence type="predicted"/>
<evidence type="ECO:0000313" key="3">
    <source>
        <dbReference type="EMBL" id="MCG2575873.1"/>
    </source>
</evidence>
<dbReference type="Pfam" id="PF22769">
    <property type="entry name" value="DCD"/>
    <property type="match status" value="1"/>
</dbReference>
<reference evidence="3" key="1">
    <citation type="submission" date="2022-01" db="EMBL/GenBank/DDBJ databases">
        <authorList>
            <person name="Jo J.-H."/>
            <person name="Im W.-T."/>
        </authorList>
    </citation>
    <scope>NUCLEOTIDE SEQUENCE</scope>
    <source>
        <strain evidence="3">XY25</strain>
    </source>
</reference>
<dbReference type="SUPFAM" id="SSF51283">
    <property type="entry name" value="dUTPase-like"/>
    <property type="match status" value="1"/>
</dbReference>
<keyword evidence="2" id="KW-0546">Nucleotide metabolism</keyword>
<dbReference type="GO" id="GO:0008829">
    <property type="term" value="F:dCTP deaminase activity"/>
    <property type="evidence" value="ECO:0007669"/>
    <property type="project" value="UniProtKB-EC"/>
</dbReference>
<dbReference type="PANTHER" id="PTHR42680:SF3">
    <property type="entry name" value="DCTP DEAMINASE"/>
    <property type="match status" value="1"/>
</dbReference>
<sequence length="209" mass="23283">MHLLDRAAILDSLQSSAPDSLFIDPLLEETQVGNVTIDLRLGYDFLVSILTRKPSISITREADGSHRAIKTYFQETRREIGEKFVVYPNQVVLATTLEYLSLPPDVYADVLSRSSYTRLGVPINTMLQPGYRGCAALELFNHGNSPIELVVGCRICQLRLYRLNAPRSYLDEGHPRKYFGTVRPVVSAADNDPELQKLGQIRCSGGALT</sequence>
<dbReference type="NCBIfam" id="TIGR02274">
    <property type="entry name" value="dCTP_deam"/>
    <property type="match status" value="1"/>
</dbReference>
<dbReference type="PANTHER" id="PTHR42680">
    <property type="entry name" value="DCTP DEAMINASE"/>
    <property type="match status" value="1"/>
</dbReference>
<protein>
    <submittedName>
        <fullName evidence="3">dCTP deaminase</fullName>
        <ecNumber evidence="3">3.5.4.13</ecNumber>
    </submittedName>
</protein>